<proteinExistence type="predicted"/>
<organism evidence="1">
    <name type="scientific">Anguilla anguilla</name>
    <name type="common">European freshwater eel</name>
    <name type="synonym">Muraena anguilla</name>
    <dbReference type="NCBI Taxonomy" id="7936"/>
    <lineage>
        <taxon>Eukaryota</taxon>
        <taxon>Metazoa</taxon>
        <taxon>Chordata</taxon>
        <taxon>Craniata</taxon>
        <taxon>Vertebrata</taxon>
        <taxon>Euteleostomi</taxon>
        <taxon>Actinopterygii</taxon>
        <taxon>Neopterygii</taxon>
        <taxon>Teleostei</taxon>
        <taxon>Anguilliformes</taxon>
        <taxon>Anguillidae</taxon>
        <taxon>Anguilla</taxon>
    </lineage>
</organism>
<accession>A0A0E9SLN3</accession>
<name>A0A0E9SLN3_ANGAN</name>
<reference evidence="1" key="2">
    <citation type="journal article" date="2015" name="Fish Shellfish Immunol.">
        <title>Early steps in the European eel (Anguilla anguilla)-Vibrio vulnificus interaction in the gills: Role of the RtxA13 toxin.</title>
        <authorList>
            <person name="Callol A."/>
            <person name="Pajuelo D."/>
            <person name="Ebbesson L."/>
            <person name="Teles M."/>
            <person name="MacKenzie S."/>
            <person name="Amaro C."/>
        </authorList>
    </citation>
    <scope>NUCLEOTIDE SEQUENCE</scope>
</reference>
<dbReference type="AlphaFoldDB" id="A0A0E9SLN3"/>
<dbReference type="EMBL" id="GBXM01067164">
    <property type="protein sequence ID" value="JAH41413.1"/>
    <property type="molecule type" value="Transcribed_RNA"/>
</dbReference>
<reference evidence="1" key="1">
    <citation type="submission" date="2014-11" db="EMBL/GenBank/DDBJ databases">
        <authorList>
            <person name="Amaro Gonzalez C."/>
        </authorList>
    </citation>
    <scope>NUCLEOTIDE SEQUENCE</scope>
</reference>
<protein>
    <submittedName>
        <fullName evidence="1">Uncharacterized protein</fullName>
    </submittedName>
</protein>
<sequence>MSGCFSTALCIQMKHSAAIYKHSLKRNCFFPSVFERFY</sequence>
<evidence type="ECO:0000313" key="1">
    <source>
        <dbReference type="EMBL" id="JAH41413.1"/>
    </source>
</evidence>